<gene>
    <name evidence="13" type="ORF">PNOK_0226800</name>
</gene>
<dbReference type="GO" id="GO:0009378">
    <property type="term" value="F:four-way junction helicase activity"/>
    <property type="evidence" value="ECO:0007669"/>
    <property type="project" value="TreeGrafter"/>
</dbReference>
<comment type="subcellular location">
    <subcellularLocation>
        <location evidence="1 9">Nucleus</location>
    </subcellularLocation>
</comment>
<evidence type="ECO:0000256" key="6">
    <source>
        <dbReference type="ARBA" id="ARBA00022840"/>
    </source>
</evidence>
<accession>A0A286URV4</accession>
<dbReference type="STRING" id="2282107.A0A286URV4"/>
<dbReference type="Pfam" id="PF00270">
    <property type="entry name" value="DEAD"/>
    <property type="match status" value="1"/>
</dbReference>
<dbReference type="FunFam" id="3.40.50.300:FF:000861">
    <property type="entry name" value="Fanconi anemia, complementation group M"/>
    <property type="match status" value="1"/>
</dbReference>
<dbReference type="GO" id="GO:0016887">
    <property type="term" value="F:ATP hydrolysis activity"/>
    <property type="evidence" value="ECO:0007669"/>
    <property type="project" value="RHEA"/>
</dbReference>
<evidence type="ECO:0000256" key="8">
    <source>
        <dbReference type="ARBA" id="ARBA00047995"/>
    </source>
</evidence>
<comment type="catalytic activity">
    <reaction evidence="8 9">
        <text>ATP + H2O = ADP + phosphate + H(+)</text>
        <dbReference type="Rhea" id="RHEA:13065"/>
        <dbReference type="ChEBI" id="CHEBI:15377"/>
        <dbReference type="ChEBI" id="CHEBI:15378"/>
        <dbReference type="ChEBI" id="CHEBI:30616"/>
        <dbReference type="ChEBI" id="CHEBI:43474"/>
        <dbReference type="ChEBI" id="CHEBI:456216"/>
        <dbReference type="EC" id="3.6.4.12"/>
    </reaction>
</comment>
<dbReference type="PANTHER" id="PTHR14025:SF20">
    <property type="entry name" value="FANCONI ANEMIA GROUP M PROTEIN"/>
    <property type="match status" value="1"/>
</dbReference>
<comment type="subunit">
    <text evidence="9">Interacts with the MHF histone-fold complex to form the FANCM-MHF complex.</text>
</comment>
<dbReference type="GO" id="GO:0005634">
    <property type="term" value="C:nucleus"/>
    <property type="evidence" value="ECO:0007669"/>
    <property type="project" value="UniProtKB-SubCell"/>
</dbReference>
<evidence type="ECO:0000256" key="5">
    <source>
        <dbReference type="ARBA" id="ARBA00022806"/>
    </source>
</evidence>
<dbReference type="Gene3D" id="3.40.50.300">
    <property type="entry name" value="P-loop containing nucleotide triphosphate hydrolases"/>
    <property type="match status" value="2"/>
</dbReference>
<keyword evidence="6" id="KW-0067">ATP-binding</keyword>
<dbReference type="InterPro" id="IPR044749">
    <property type="entry name" value="FANCM_DEXDc"/>
</dbReference>
<evidence type="ECO:0000313" key="13">
    <source>
        <dbReference type="EMBL" id="PAV22311.1"/>
    </source>
</evidence>
<dbReference type="Proteomes" id="UP000217199">
    <property type="component" value="Unassembled WGS sequence"/>
</dbReference>
<dbReference type="InterPro" id="IPR014001">
    <property type="entry name" value="Helicase_ATP-bd"/>
</dbReference>
<evidence type="ECO:0000256" key="2">
    <source>
        <dbReference type="ARBA" id="ARBA00009889"/>
    </source>
</evidence>
<comment type="function">
    <text evidence="9">ATP-dependent DNA helicase involved in DNA damage repair by homologous recombination and in genome maintenance. Capable of unwinding D-loops. Plays a role in limiting crossover recombinants during mitotic DNA double-strand break (DSB) repair. Component of a FANCM-MHF complex which promotes gene conversion at blocked replication forks, probably by reversal of the stalled fork.</text>
</comment>
<evidence type="ECO:0000256" key="3">
    <source>
        <dbReference type="ARBA" id="ARBA00022741"/>
    </source>
</evidence>
<dbReference type="PANTHER" id="PTHR14025">
    <property type="entry name" value="FANCONI ANEMIA GROUP M FANCM FAMILY MEMBER"/>
    <property type="match status" value="1"/>
</dbReference>
<dbReference type="GO" id="GO:0043138">
    <property type="term" value="F:3'-5' DNA helicase activity"/>
    <property type="evidence" value="ECO:0007669"/>
    <property type="project" value="InterPro"/>
</dbReference>
<dbReference type="SUPFAM" id="SSF52540">
    <property type="entry name" value="P-loop containing nucleoside triphosphate hydrolases"/>
    <property type="match status" value="1"/>
</dbReference>
<feature type="compositionally biased region" description="Basic and acidic residues" evidence="10">
    <location>
        <begin position="608"/>
        <end position="617"/>
    </location>
</feature>
<evidence type="ECO:0000256" key="4">
    <source>
        <dbReference type="ARBA" id="ARBA00022801"/>
    </source>
</evidence>
<feature type="domain" description="Helicase ATP-binding" evidence="11">
    <location>
        <begin position="28"/>
        <end position="196"/>
    </location>
</feature>
<dbReference type="Pfam" id="PF00271">
    <property type="entry name" value="Helicase_C"/>
    <property type="match status" value="1"/>
</dbReference>
<feature type="compositionally biased region" description="Basic residues" evidence="10">
    <location>
        <begin position="907"/>
        <end position="916"/>
    </location>
</feature>
<evidence type="ECO:0000256" key="9">
    <source>
        <dbReference type="RuleBase" id="RU367027"/>
    </source>
</evidence>
<dbReference type="InterPro" id="IPR001650">
    <property type="entry name" value="Helicase_C-like"/>
</dbReference>
<reference evidence="13 14" key="1">
    <citation type="journal article" date="2017" name="Mol. Ecol.">
        <title>Comparative and population genomic landscape of Phellinus noxius: A hypervariable fungus causing root rot in trees.</title>
        <authorList>
            <person name="Chung C.L."/>
            <person name="Lee T.J."/>
            <person name="Akiba M."/>
            <person name="Lee H.H."/>
            <person name="Kuo T.H."/>
            <person name="Liu D."/>
            <person name="Ke H.M."/>
            <person name="Yokoi T."/>
            <person name="Roa M.B."/>
            <person name="Lu M.J."/>
            <person name="Chang Y.Y."/>
            <person name="Ann P.J."/>
            <person name="Tsai J.N."/>
            <person name="Chen C.Y."/>
            <person name="Tzean S.S."/>
            <person name="Ota Y."/>
            <person name="Hattori T."/>
            <person name="Sahashi N."/>
            <person name="Liou R.F."/>
            <person name="Kikuchi T."/>
            <person name="Tsai I.J."/>
        </authorList>
    </citation>
    <scope>NUCLEOTIDE SEQUENCE [LARGE SCALE GENOMIC DNA]</scope>
    <source>
        <strain evidence="13 14">FFPRI411160</strain>
    </source>
</reference>
<feature type="region of interest" description="Disordered" evidence="10">
    <location>
        <begin position="1028"/>
        <end position="1087"/>
    </location>
</feature>
<keyword evidence="14" id="KW-1185">Reference proteome</keyword>
<sequence length="1097" mass="122358">MRLKPDLLAAKDWIYPINKPRRDYQFNIAKKCLFHNTLVALPTGLGKTFIAGVVMLNYYSWFPRGKVIFVAPTKPLVAQQINACHDICGIPGHDAFELTGDVPKHRRSAAWADKRVLYMTPQTLVNDLASGLADPLDIILIVIDEAHRGTGDYAYAQIVRFMMAKNPHFRVLALSATPGNTPEAVQAIVDSLHISHIEIRNELSFDLRAYIHKKEVNVHVIKFDEFISIIRDLLVKIMDPLLTQLRSKGLIFAQSSVTVKPYACQCAMKELFQRKEMWAIGPMKYLGTLARAMGNLLECTAIDCYDTLLDMKAKLLQGATKNDKSMKEKFMKDSNYIKLMQELETRSKTGFPPHPKMDALVQIILQHFADETPAPNKESSDSKIMVFVQYRNAVDQLCQLLNSHSPMIRATRFVGQGKDKKGRKGMLQTDQLDAIRRFKDGEFNVLVSTSIGEEGLDIGEIDRIICYDAQNNPTRMLQRVGRTGRKRTGYVDVLLAEEREEKNWEKSKENYEDVQNIIINGNQLELYSDVERLLPENVNPECIQREMVIEPYVPIIKDSRKSSPTRGKKVKRNNDISRNIPLGALTGFVTASELRPKGSKAKNTPKVKGIDDFRSSDVEDDSVDEEIANGLQIGSDLKKKKTKGKEKAPTKTLNKYLKKSIPDRLEDDNDDMDIESGIKPKNGKRKKTFPSSSSSSENDEDVHERIQKQPRKATVPSSDPSPKPPRGRPQSGTGTKIKSEPPSSSSKAFSSGSAKMPSWLLESSDGESPPPPLPKKKGSEATKAIFTSPKTAAKDVHPPSFEETFESLKPKSGPLTSTPKSLQIFDITSSSQEHEIDIPSSSGAVLNAVTPHKTIDISEINSTIDLSATLASPEISFAIRSKPTKRKRALMMTPSSPEVAERGQASKPRRIVRRNHSPTPSSSVMAPPPDPPSVSPVAPRQQKQQKEKKEKKKKKPKRPKLNILDNPMLFDVEAEHSGSGISDGEDEDGSILDMIESDSDRRFLEELEPSQGSDSYDQFAACRMGLMTQAPSQGPRFASKPKRIGRFAGGRTQVPRSQDDWDRSSSQIGEEEPDEYHMGSFVVDDDEPILFEGSSDL</sequence>
<keyword evidence="4 13" id="KW-0378">Hydrolase</keyword>
<keyword evidence="7" id="KW-0539">Nucleus</keyword>
<dbReference type="OrthoDB" id="164902at2759"/>
<evidence type="ECO:0000256" key="10">
    <source>
        <dbReference type="SAM" id="MobiDB-lite"/>
    </source>
</evidence>
<proteinExistence type="inferred from homology"/>
<feature type="compositionally biased region" description="Acidic residues" evidence="10">
    <location>
        <begin position="665"/>
        <end position="674"/>
    </location>
</feature>
<feature type="compositionally biased region" description="Low complexity" evidence="10">
    <location>
        <begin position="740"/>
        <end position="767"/>
    </location>
</feature>
<dbReference type="AlphaFoldDB" id="A0A286URV4"/>
<evidence type="ECO:0000256" key="7">
    <source>
        <dbReference type="ARBA" id="ARBA00023242"/>
    </source>
</evidence>
<dbReference type="GO" id="GO:0045003">
    <property type="term" value="P:double-strand break repair via synthesis-dependent strand annealing"/>
    <property type="evidence" value="ECO:0007669"/>
    <property type="project" value="TreeGrafter"/>
</dbReference>
<evidence type="ECO:0000259" key="12">
    <source>
        <dbReference type="PROSITE" id="PS51194"/>
    </source>
</evidence>
<evidence type="ECO:0000313" key="14">
    <source>
        <dbReference type="Proteomes" id="UP000217199"/>
    </source>
</evidence>
<dbReference type="SMART" id="SM00490">
    <property type="entry name" value="HELICc"/>
    <property type="match status" value="1"/>
</dbReference>
<feature type="region of interest" description="Disordered" evidence="10">
    <location>
        <begin position="596"/>
        <end position="622"/>
    </location>
</feature>
<dbReference type="PROSITE" id="PS51194">
    <property type="entry name" value="HELICASE_CTER"/>
    <property type="match status" value="1"/>
</dbReference>
<dbReference type="GO" id="GO:0005524">
    <property type="term" value="F:ATP binding"/>
    <property type="evidence" value="ECO:0007669"/>
    <property type="project" value="UniProtKB-UniRule"/>
</dbReference>
<dbReference type="InParanoid" id="A0A286URV4"/>
<evidence type="ECO:0000256" key="1">
    <source>
        <dbReference type="ARBA" id="ARBA00004123"/>
    </source>
</evidence>
<comment type="similarity">
    <text evidence="2 9">Belongs to the DEAD box helicase family. DEAH subfamily. FANCM sub-subfamily.</text>
</comment>
<dbReference type="GO" id="GO:0036297">
    <property type="term" value="P:interstrand cross-link repair"/>
    <property type="evidence" value="ECO:0007669"/>
    <property type="project" value="TreeGrafter"/>
</dbReference>
<dbReference type="CDD" id="cd12091">
    <property type="entry name" value="FANCM_ID"/>
    <property type="match status" value="1"/>
</dbReference>
<keyword evidence="5" id="KW-0347">Helicase</keyword>
<feature type="region of interest" description="Disordered" evidence="10">
    <location>
        <begin position="638"/>
        <end position="819"/>
    </location>
</feature>
<dbReference type="GO" id="GO:0000400">
    <property type="term" value="F:four-way junction DNA binding"/>
    <property type="evidence" value="ECO:0007669"/>
    <property type="project" value="TreeGrafter"/>
</dbReference>
<feature type="compositionally biased region" description="Basic residues" evidence="10">
    <location>
        <begin position="949"/>
        <end position="960"/>
    </location>
</feature>
<feature type="region of interest" description="Disordered" evidence="10">
    <location>
        <begin position="879"/>
        <end position="1015"/>
    </location>
</feature>
<dbReference type="InterPro" id="IPR039686">
    <property type="entry name" value="FANCM/Mph1-like_ID"/>
</dbReference>
<protein>
    <recommendedName>
        <fullName evidence="9">ATP-dependent DNA helicase</fullName>
        <ecNumber evidence="9">3.6.4.12</ecNumber>
    </recommendedName>
</protein>
<dbReference type="CDD" id="cd18033">
    <property type="entry name" value="DEXDc_FANCM"/>
    <property type="match status" value="1"/>
</dbReference>
<feature type="domain" description="Helicase C-terminal" evidence="12">
    <location>
        <begin position="359"/>
        <end position="534"/>
    </location>
</feature>
<dbReference type="FunCoup" id="A0A286URV4">
    <property type="interactions" value="146"/>
</dbReference>
<organism evidence="13 14">
    <name type="scientific">Pyrrhoderma noxium</name>
    <dbReference type="NCBI Taxonomy" id="2282107"/>
    <lineage>
        <taxon>Eukaryota</taxon>
        <taxon>Fungi</taxon>
        <taxon>Dikarya</taxon>
        <taxon>Basidiomycota</taxon>
        <taxon>Agaricomycotina</taxon>
        <taxon>Agaricomycetes</taxon>
        <taxon>Hymenochaetales</taxon>
        <taxon>Hymenochaetaceae</taxon>
        <taxon>Pyrrhoderma</taxon>
    </lineage>
</organism>
<comment type="caution">
    <text evidence="13">The sequence shown here is derived from an EMBL/GenBank/DDBJ whole genome shotgun (WGS) entry which is preliminary data.</text>
</comment>
<dbReference type="SMART" id="SM00487">
    <property type="entry name" value="DEXDc"/>
    <property type="match status" value="1"/>
</dbReference>
<dbReference type="PROSITE" id="PS51192">
    <property type="entry name" value="HELICASE_ATP_BIND_1"/>
    <property type="match status" value="1"/>
</dbReference>
<dbReference type="InterPro" id="IPR011545">
    <property type="entry name" value="DEAD/DEAH_box_helicase_dom"/>
</dbReference>
<evidence type="ECO:0000259" key="11">
    <source>
        <dbReference type="PROSITE" id="PS51192"/>
    </source>
</evidence>
<name>A0A286URV4_9AGAM</name>
<dbReference type="EMBL" id="NBII01000002">
    <property type="protein sequence ID" value="PAV22311.1"/>
    <property type="molecule type" value="Genomic_DNA"/>
</dbReference>
<keyword evidence="3" id="KW-0547">Nucleotide-binding</keyword>
<dbReference type="InterPro" id="IPR027417">
    <property type="entry name" value="P-loop_NTPase"/>
</dbReference>
<dbReference type="EC" id="3.6.4.12" evidence="9"/>